<accession>A0AAV0ZHL0</accession>
<dbReference type="InterPro" id="IPR027443">
    <property type="entry name" value="IPNS-like_sf"/>
</dbReference>
<reference evidence="1 2" key="1">
    <citation type="submission" date="2023-01" db="EMBL/GenBank/DDBJ databases">
        <authorList>
            <person name="Kreplak J."/>
        </authorList>
    </citation>
    <scope>NUCLEOTIDE SEQUENCE [LARGE SCALE GENOMIC DNA]</scope>
</reference>
<dbReference type="Proteomes" id="UP001157006">
    <property type="component" value="Chromosome 2"/>
</dbReference>
<organism evidence="1 2">
    <name type="scientific">Vicia faba</name>
    <name type="common">Broad bean</name>
    <name type="synonym">Faba vulgaris</name>
    <dbReference type="NCBI Taxonomy" id="3906"/>
    <lineage>
        <taxon>Eukaryota</taxon>
        <taxon>Viridiplantae</taxon>
        <taxon>Streptophyta</taxon>
        <taxon>Embryophyta</taxon>
        <taxon>Tracheophyta</taxon>
        <taxon>Spermatophyta</taxon>
        <taxon>Magnoliopsida</taxon>
        <taxon>eudicotyledons</taxon>
        <taxon>Gunneridae</taxon>
        <taxon>Pentapetalae</taxon>
        <taxon>rosids</taxon>
        <taxon>fabids</taxon>
        <taxon>Fabales</taxon>
        <taxon>Fabaceae</taxon>
        <taxon>Papilionoideae</taxon>
        <taxon>50 kb inversion clade</taxon>
        <taxon>NPAAA clade</taxon>
        <taxon>Hologalegina</taxon>
        <taxon>IRL clade</taxon>
        <taxon>Fabeae</taxon>
        <taxon>Vicia</taxon>
    </lineage>
</organism>
<dbReference type="EMBL" id="OX451737">
    <property type="protein sequence ID" value="CAI8596262.1"/>
    <property type="molecule type" value="Genomic_DNA"/>
</dbReference>
<protein>
    <submittedName>
        <fullName evidence="1">Uncharacterized protein</fullName>
    </submittedName>
</protein>
<gene>
    <name evidence="1" type="ORF">VFH_II026440</name>
</gene>
<evidence type="ECO:0000313" key="1">
    <source>
        <dbReference type="EMBL" id="CAI8596262.1"/>
    </source>
</evidence>
<name>A0AAV0ZHL0_VICFA</name>
<dbReference type="Gene3D" id="2.60.120.330">
    <property type="entry name" value="B-lactam Antibiotic, Isopenicillin N Synthase, Chain"/>
    <property type="match status" value="1"/>
</dbReference>
<sequence>MSFGGFFDLSRFMSRKYTKNDEEFSNFCGELLRSLRENGAAIVYDPRYTRKQHFKCINLMENFFAVHPNFAQEIHQQLCIPVDFSEEEVSETPMEYRPTLGLPAFPSVFHWTIGMRPTVTQFPILNKKWQNVSRGFALPNWKDNFDGCGDKLLDTLHMVAKLLAIGYDIPMDTFSSSMHLGPHFLVASGYDLRNFGEEGTLLSPCHFEVAIPDGCLLVQTGKQMEWLTAGSCKASRYERVVSKKVIDAINLARAQQRNLWSVSLKLYAQVATDVLLKPVASFAGSENAKNYPAIRAGSVLEVQI</sequence>
<dbReference type="AlphaFoldDB" id="A0AAV0ZHL0"/>
<keyword evidence="2" id="KW-1185">Reference proteome</keyword>
<evidence type="ECO:0000313" key="2">
    <source>
        <dbReference type="Proteomes" id="UP001157006"/>
    </source>
</evidence>
<proteinExistence type="predicted"/>
<dbReference type="SUPFAM" id="SSF51197">
    <property type="entry name" value="Clavaminate synthase-like"/>
    <property type="match status" value="1"/>
</dbReference>